<dbReference type="EMBL" id="JADOXO010000131">
    <property type="protein sequence ID" value="KAF9812479.1"/>
    <property type="molecule type" value="Genomic_DNA"/>
</dbReference>
<sequence>MDTTLPSNKPRNSVLYMFDPLKTPSTPRRDSPESPEAGSSDKENDAPGDLTAFFTRAAHYQKHVAPKTPKGKLIDFDTTVVLDASGSESDGDAESDSEEDNVQMFQLGDFPSDDAREPASLKRAPLVDIVLEENQKQPAGQSLDCISEAPSEGSSGPVQIVTAAPPGAPLAIVINSINRTHMSKSEPPLEDLVTDTYSDNEDKGEVMEDTIAIPLSFPQITVSSPTYSESDSLTEADLPPTSDSPTDRLFASSSTVVVPPLRRSPPKRTIAADDPRRRSVDLQTSFSMHMHSAEMSFDLLNDKISFFGGPHGTDASWPGGEGEDEEFDLDAEEENMEAAARAYELAEKEQWEMNARQTAKPEAHSEPIAKALEQRTLRPEPEAQVEEIVEESSTGELCPPMFVNPFLRLRHRFSLA</sequence>
<feature type="compositionally biased region" description="Polar residues" evidence="1">
    <location>
        <begin position="1"/>
        <end position="11"/>
    </location>
</feature>
<proteinExistence type="predicted"/>
<feature type="compositionally biased region" description="Polar residues" evidence="1">
    <location>
        <begin position="223"/>
        <end position="233"/>
    </location>
</feature>
<comment type="caution">
    <text evidence="2">The sequence shown here is derived from an EMBL/GenBank/DDBJ whole genome shotgun (WGS) entry which is preliminary data.</text>
</comment>
<feature type="region of interest" description="Disordered" evidence="1">
    <location>
        <begin position="135"/>
        <end position="162"/>
    </location>
</feature>
<feature type="region of interest" description="Disordered" evidence="1">
    <location>
        <begin position="1"/>
        <end position="50"/>
    </location>
</feature>
<name>A0A8H7P0R7_9APHY</name>
<evidence type="ECO:0000313" key="2">
    <source>
        <dbReference type="EMBL" id="KAF9812479.1"/>
    </source>
</evidence>
<evidence type="ECO:0000313" key="3">
    <source>
        <dbReference type="Proteomes" id="UP000639403"/>
    </source>
</evidence>
<organism evidence="2 3">
    <name type="scientific">Rhodonia placenta</name>
    <dbReference type="NCBI Taxonomy" id="104341"/>
    <lineage>
        <taxon>Eukaryota</taxon>
        <taxon>Fungi</taxon>
        <taxon>Dikarya</taxon>
        <taxon>Basidiomycota</taxon>
        <taxon>Agaricomycotina</taxon>
        <taxon>Agaricomycetes</taxon>
        <taxon>Polyporales</taxon>
        <taxon>Adustoporiaceae</taxon>
        <taxon>Rhodonia</taxon>
    </lineage>
</organism>
<dbReference type="Proteomes" id="UP000639403">
    <property type="component" value="Unassembled WGS sequence"/>
</dbReference>
<evidence type="ECO:0000256" key="1">
    <source>
        <dbReference type="SAM" id="MobiDB-lite"/>
    </source>
</evidence>
<protein>
    <submittedName>
        <fullName evidence="2">Uncharacterized protein</fullName>
    </submittedName>
</protein>
<dbReference type="AlphaFoldDB" id="A0A8H7P0R7"/>
<gene>
    <name evidence="2" type="ORF">IEO21_06197</name>
</gene>
<feature type="region of interest" description="Disordered" evidence="1">
    <location>
        <begin position="223"/>
        <end position="278"/>
    </location>
</feature>
<reference evidence="2" key="2">
    <citation type="journal article" name="Front. Microbiol.">
        <title>Degradative Capacity of Two Strains of Rhodonia placenta: From Phenotype to Genotype.</title>
        <authorList>
            <person name="Kolle M."/>
            <person name="Horta M.A.C."/>
            <person name="Nowrousian M."/>
            <person name="Ohm R.A."/>
            <person name="Benz J.P."/>
            <person name="Pilgard A."/>
        </authorList>
    </citation>
    <scope>NUCLEOTIDE SEQUENCE</scope>
    <source>
        <strain evidence="2">FPRL280</strain>
    </source>
</reference>
<reference evidence="2" key="1">
    <citation type="submission" date="2020-11" db="EMBL/GenBank/DDBJ databases">
        <authorList>
            <person name="Koelle M."/>
            <person name="Horta M.A.C."/>
            <person name="Nowrousian M."/>
            <person name="Ohm R.A."/>
            <person name="Benz P."/>
            <person name="Pilgard A."/>
        </authorList>
    </citation>
    <scope>NUCLEOTIDE SEQUENCE</scope>
    <source>
        <strain evidence="2">FPRL280</strain>
    </source>
</reference>
<accession>A0A8H7P0R7</accession>
<feature type="region of interest" description="Disordered" evidence="1">
    <location>
        <begin position="84"/>
        <end position="119"/>
    </location>
</feature>
<feature type="compositionally biased region" description="Acidic residues" evidence="1">
    <location>
        <begin position="89"/>
        <end position="101"/>
    </location>
</feature>